<organism evidence="1 2">
    <name type="scientific">Candidatus Magnetobacterium bavaricum</name>
    <dbReference type="NCBI Taxonomy" id="29290"/>
    <lineage>
        <taxon>Bacteria</taxon>
        <taxon>Pseudomonadati</taxon>
        <taxon>Nitrospirota</taxon>
        <taxon>Thermodesulfovibrionia</taxon>
        <taxon>Thermodesulfovibrionales</taxon>
        <taxon>Candidatus Magnetobacteriaceae</taxon>
        <taxon>Candidatus Magnetobacterium</taxon>
    </lineage>
</organism>
<dbReference type="EMBL" id="LACI01001170">
    <property type="protein sequence ID" value="KJU85071.1"/>
    <property type="molecule type" value="Genomic_DNA"/>
</dbReference>
<reference evidence="1 2" key="1">
    <citation type="submission" date="2015-02" db="EMBL/GenBank/DDBJ databases">
        <title>Single-cell genomics of uncultivated deep-branching MTB reveals a conserved set of magnetosome genes.</title>
        <authorList>
            <person name="Kolinko S."/>
            <person name="Richter M."/>
            <person name="Glockner F.O."/>
            <person name="Brachmann A."/>
            <person name="Schuler D."/>
        </authorList>
    </citation>
    <scope>NUCLEOTIDE SEQUENCE [LARGE SCALE GENOMIC DNA]</scope>
    <source>
        <strain evidence="1">TM-1</strain>
    </source>
</reference>
<comment type="caution">
    <text evidence="1">The sequence shown here is derived from an EMBL/GenBank/DDBJ whole genome shotgun (WGS) entry which is preliminary data.</text>
</comment>
<proteinExistence type="predicted"/>
<dbReference type="AlphaFoldDB" id="A0A0F3GT86"/>
<evidence type="ECO:0000313" key="1">
    <source>
        <dbReference type="EMBL" id="KJU85071.1"/>
    </source>
</evidence>
<name>A0A0F3GT86_9BACT</name>
<dbReference type="Proteomes" id="UP000033423">
    <property type="component" value="Unassembled WGS sequence"/>
</dbReference>
<dbReference type="PANTHER" id="PTHR34613:SF1">
    <property type="entry name" value="SLL6017 PROTEIN"/>
    <property type="match status" value="1"/>
</dbReference>
<sequence>MHQKYDIVLKDIIKDAPRRFLKLLTGYDTGKFIDVQFPDIQIKEVDIFIELPDKDMVQIDMQSSNDPNMLGRMYLYSGFIYNQYKKLPIQIVLYVGNKPLNMENSMEFRQIKYSYELIDIRTLDGNQLIDSDDPDDNVLAILCKLDDGHVTIKRILEKLYRLHPNERENYIRKLLYLSGLRNLATTVKQEVLNMPLTIDLDEYEFFKDIFTKGELKGRQEGRQEGRLEGRQEGILEGELKGKLEGIEGMLEIKYGPEGLELMNTLRGIDKVDKLDDFSALIKRSTSVAQLRLYLQGNA</sequence>
<protein>
    <recommendedName>
        <fullName evidence="3">Transposase (Putative), YhgA-like protein</fullName>
    </recommendedName>
</protein>
<dbReference type="PANTHER" id="PTHR34613">
    <property type="entry name" value="SLL0800 PROTEIN"/>
    <property type="match status" value="1"/>
</dbReference>
<dbReference type="PATRIC" id="fig|29290.4.peg.3643"/>
<evidence type="ECO:0008006" key="3">
    <source>
        <dbReference type="Google" id="ProtNLM"/>
    </source>
</evidence>
<evidence type="ECO:0000313" key="2">
    <source>
        <dbReference type="Proteomes" id="UP000033423"/>
    </source>
</evidence>
<accession>A0A0F3GT86</accession>
<gene>
    <name evidence="1" type="ORF">MBAV_002737</name>
</gene>
<keyword evidence="2" id="KW-1185">Reference proteome</keyword>